<evidence type="ECO:0000256" key="7">
    <source>
        <dbReference type="ARBA" id="ARBA00023180"/>
    </source>
</evidence>
<evidence type="ECO:0000313" key="10">
    <source>
        <dbReference type="EMBL" id="KAK9040816.1"/>
    </source>
</evidence>
<keyword evidence="6" id="KW-0472">Membrane</keyword>
<keyword evidence="3" id="KW-1003">Cell membrane</keyword>
<comment type="subcellular location">
    <subcellularLocation>
        <location evidence="1">Cell membrane</location>
        <topology evidence="1">Lipid-anchor</topology>
        <topology evidence="1">GPI-anchor</topology>
    </subcellularLocation>
</comment>
<evidence type="ECO:0000259" key="9">
    <source>
        <dbReference type="Pfam" id="PF25079"/>
    </source>
</evidence>
<keyword evidence="11" id="KW-1185">Reference proteome</keyword>
<sequence>MDFSQVLNCHRRPTIPQNWKIIGTMNPDYECGSPVQVSPSQFPDPSGLLSETASVATWQLVCNMTQFIQAVPSCVSFSAFFNDSAIPCFEEVYTFNGSVLQGSNSTIFMQGRPGLNYLLAETDGSNSIIGYLVHEEVYMGHSSGNRGCVSDQNIVQLRGMCTSHYTS</sequence>
<organism evidence="10 11">
    <name type="scientific">Hibiscus sabdariffa</name>
    <name type="common">roselle</name>
    <dbReference type="NCBI Taxonomy" id="183260"/>
    <lineage>
        <taxon>Eukaryota</taxon>
        <taxon>Viridiplantae</taxon>
        <taxon>Streptophyta</taxon>
        <taxon>Embryophyta</taxon>
        <taxon>Tracheophyta</taxon>
        <taxon>Spermatophyta</taxon>
        <taxon>Magnoliopsida</taxon>
        <taxon>eudicotyledons</taxon>
        <taxon>Gunneridae</taxon>
        <taxon>Pentapetalae</taxon>
        <taxon>rosids</taxon>
        <taxon>malvids</taxon>
        <taxon>Malvales</taxon>
        <taxon>Malvaceae</taxon>
        <taxon>Malvoideae</taxon>
        <taxon>Hibiscus</taxon>
    </lineage>
</organism>
<gene>
    <name evidence="10" type="ORF">V6N11_015954</name>
</gene>
<evidence type="ECO:0000313" key="11">
    <source>
        <dbReference type="Proteomes" id="UP001396334"/>
    </source>
</evidence>
<keyword evidence="4" id="KW-0336">GPI-anchor</keyword>
<dbReference type="InterPro" id="IPR056900">
    <property type="entry name" value="COB_C"/>
</dbReference>
<evidence type="ECO:0000256" key="8">
    <source>
        <dbReference type="ARBA" id="ARBA00023288"/>
    </source>
</evidence>
<evidence type="ECO:0000256" key="6">
    <source>
        <dbReference type="ARBA" id="ARBA00023136"/>
    </source>
</evidence>
<evidence type="ECO:0000256" key="3">
    <source>
        <dbReference type="ARBA" id="ARBA00022475"/>
    </source>
</evidence>
<dbReference type="PANTHER" id="PTHR31052:SF19">
    <property type="entry name" value="COBRA-LIKE PROTEIN 7"/>
    <property type="match status" value="1"/>
</dbReference>
<keyword evidence="5" id="KW-0732">Signal</keyword>
<evidence type="ECO:0000256" key="4">
    <source>
        <dbReference type="ARBA" id="ARBA00022622"/>
    </source>
</evidence>
<evidence type="ECO:0000256" key="5">
    <source>
        <dbReference type="ARBA" id="ARBA00022729"/>
    </source>
</evidence>
<protein>
    <recommendedName>
        <fullName evidence="9">COBRA C-terminal domain-containing protein</fullName>
    </recommendedName>
</protein>
<evidence type="ECO:0000256" key="2">
    <source>
        <dbReference type="ARBA" id="ARBA00005507"/>
    </source>
</evidence>
<keyword evidence="8" id="KW-0449">Lipoprotein</keyword>
<dbReference type="Pfam" id="PF04833">
    <property type="entry name" value="COBRA"/>
    <property type="match status" value="1"/>
</dbReference>
<proteinExistence type="inferred from homology"/>
<feature type="domain" description="COBRA C-terminal" evidence="9">
    <location>
        <begin position="89"/>
        <end position="125"/>
    </location>
</feature>
<comment type="caution">
    <text evidence="10">The sequence shown here is derived from an EMBL/GenBank/DDBJ whole genome shotgun (WGS) entry which is preliminary data.</text>
</comment>
<keyword evidence="7" id="KW-0325">Glycoprotein</keyword>
<comment type="similarity">
    <text evidence="2">Belongs to the COBRA family.</text>
</comment>
<accession>A0ABR2TTQ9</accession>
<dbReference type="Proteomes" id="UP001396334">
    <property type="component" value="Unassembled WGS sequence"/>
</dbReference>
<reference evidence="10 11" key="1">
    <citation type="journal article" date="2024" name="G3 (Bethesda)">
        <title>Genome assembly of Hibiscus sabdariffa L. provides insights into metabolisms of medicinal natural products.</title>
        <authorList>
            <person name="Kim T."/>
        </authorList>
    </citation>
    <scope>NUCLEOTIDE SEQUENCE [LARGE SCALE GENOMIC DNA]</scope>
    <source>
        <strain evidence="10">TK-2024</strain>
        <tissue evidence="10">Old leaves</tissue>
    </source>
</reference>
<dbReference type="PANTHER" id="PTHR31052">
    <property type="entry name" value="COBRA-LIKE PROTEIN 7"/>
    <property type="match status" value="1"/>
</dbReference>
<name>A0ABR2TTQ9_9ROSI</name>
<dbReference type="EMBL" id="JBBPBN010000004">
    <property type="protein sequence ID" value="KAK9040816.1"/>
    <property type="molecule type" value="Genomic_DNA"/>
</dbReference>
<dbReference type="Pfam" id="PF25079">
    <property type="entry name" value="COB_C"/>
    <property type="match status" value="1"/>
</dbReference>
<evidence type="ECO:0000256" key="1">
    <source>
        <dbReference type="ARBA" id="ARBA00004609"/>
    </source>
</evidence>
<dbReference type="InterPro" id="IPR006918">
    <property type="entry name" value="COBRA_pln"/>
</dbReference>